<accession>A0A916S504</accession>
<evidence type="ECO:0000313" key="2">
    <source>
        <dbReference type="Proteomes" id="UP000613512"/>
    </source>
</evidence>
<dbReference type="AlphaFoldDB" id="A0A916S504"/>
<dbReference type="EMBL" id="BMEY01000016">
    <property type="protein sequence ID" value="GGA83746.1"/>
    <property type="molecule type" value="Genomic_DNA"/>
</dbReference>
<proteinExistence type="predicted"/>
<comment type="caution">
    <text evidence="1">The sequence shown here is derived from an EMBL/GenBank/DDBJ whole genome shotgun (WGS) entry which is preliminary data.</text>
</comment>
<dbReference type="Pfam" id="PF14003">
    <property type="entry name" value="YlbE"/>
    <property type="match status" value="1"/>
</dbReference>
<evidence type="ECO:0008006" key="3">
    <source>
        <dbReference type="Google" id="ProtNLM"/>
    </source>
</evidence>
<evidence type="ECO:0000313" key="1">
    <source>
        <dbReference type="EMBL" id="GGA83746.1"/>
    </source>
</evidence>
<protein>
    <recommendedName>
        <fullName evidence="3">YlbE-like protein</fullName>
    </recommendedName>
</protein>
<keyword evidence="2" id="KW-1185">Reference proteome</keyword>
<sequence>MIKMDKELYNYLKAKPELLNFIRHNPKWYRYLSRNPNQIQKLEKEAKLFYGQTITQKIEKVNQNVQMVGMLLQFADMMKD</sequence>
<organism evidence="1 2">
    <name type="scientific">Ornithinibacillus halotolerans</name>
    <dbReference type="NCBI Taxonomy" id="1274357"/>
    <lineage>
        <taxon>Bacteria</taxon>
        <taxon>Bacillati</taxon>
        <taxon>Bacillota</taxon>
        <taxon>Bacilli</taxon>
        <taxon>Bacillales</taxon>
        <taxon>Bacillaceae</taxon>
        <taxon>Ornithinibacillus</taxon>
    </lineage>
</organism>
<dbReference type="Proteomes" id="UP000613512">
    <property type="component" value="Unassembled WGS sequence"/>
</dbReference>
<name>A0A916S504_9BACI</name>
<reference evidence="1" key="2">
    <citation type="submission" date="2020-09" db="EMBL/GenBank/DDBJ databases">
        <authorList>
            <person name="Sun Q."/>
            <person name="Zhou Y."/>
        </authorList>
    </citation>
    <scope>NUCLEOTIDE SEQUENCE</scope>
    <source>
        <strain evidence="1">CGMCC 1.12408</strain>
    </source>
</reference>
<reference evidence="1" key="1">
    <citation type="journal article" date="2014" name="Int. J. Syst. Evol. Microbiol.">
        <title>Complete genome sequence of Corynebacterium casei LMG S-19264T (=DSM 44701T), isolated from a smear-ripened cheese.</title>
        <authorList>
            <consortium name="US DOE Joint Genome Institute (JGI-PGF)"/>
            <person name="Walter F."/>
            <person name="Albersmeier A."/>
            <person name="Kalinowski J."/>
            <person name="Ruckert C."/>
        </authorList>
    </citation>
    <scope>NUCLEOTIDE SEQUENCE</scope>
    <source>
        <strain evidence="1">CGMCC 1.12408</strain>
    </source>
</reference>
<gene>
    <name evidence="1" type="ORF">GCM10008025_28570</name>
</gene>
<dbReference type="InterPro" id="IPR025613">
    <property type="entry name" value="YlbE"/>
</dbReference>